<dbReference type="InterPro" id="IPR027417">
    <property type="entry name" value="P-loop_NTPase"/>
</dbReference>
<evidence type="ECO:0000256" key="1">
    <source>
        <dbReference type="ARBA" id="ARBA00022741"/>
    </source>
</evidence>
<dbReference type="PANTHER" id="PTHR22683:SF41">
    <property type="entry name" value="DNA TRANSLOCASE FTSK"/>
    <property type="match status" value="1"/>
</dbReference>
<dbReference type="Pfam" id="PF01580">
    <property type="entry name" value="FtsK_SpoIIIE"/>
    <property type="match status" value="1"/>
</dbReference>
<dbReference type="AlphaFoldDB" id="A0AAF1C5N5"/>
<evidence type="ECO:0000256" key="2">
    <source>
        <dbReference type="ARBA" id="ARBA00022840"/>
    </source>
</evidence>
<accession>A0AAF1C5N5</accession>
<organism evidence="6">
    <name type="scientific">Cyanobacterium aponinum AL20115</name>
    <dbReference type="NCBI Taxonomy" id="3090662"/>
    <lineage>
        <taxon>Bacteria</taxon>
        <taxon>Bacillati</taxon>
        <taxon>Cyanobacteriota</taxon>
        <taxon>Cyanophyceae</taxon>
        <taxon>Oscillatoriophycideae</taxon>
        <taxon>Chroococcales</taxon>
        <taxon>Geminocystaceae</taxon>
        <taxon>Cyanobacterium</taxon>
    </lineage>
</organism>
<dbReference type="Gene3D" id="3.40.50.300">
    <property type="entry name" value="P-loop containing nucleotide triphosphate hydrolases"/>
    <property type="match status" value="3"/>
</dbReference>
<reference evidence="6" key="1">
    <citation type="submission" date="2023-11" db="EMBL/GenBank/DDBJ databases">
        <title>Genome sequence of Cyanobacterium aponinum BCRC AL20115.</title>
        <authorList>
            <person name="Chang H.-Y."/>
            <person name="Lin K.-M."/>
            <person name="Hsueh H.-T."/>
            <person name="Chu H.-A."/>
            <person name="Kuo C.-H."/>
        </authorList>
    </citation>
    <scope>NUCLEOTIDE SEQUENCE</scope>
    <source>
        <strain evidence="6">AL20115</strain>
    </source>
</reference>
<dbReference type="EMBL" id="CP138348">
    <property type="protein sequence ID" value="WPF87489.1"/>
    <property type="molecule type" value="Genomic_DNA"/>
</dbReference>
<feature type="binding site" evidence="3">
    <location>
        <begin position="614"/>
        <end position="621"/>
    </location>
    <ligand>
        <name>ATP</name>
        <dbReference type="ChEBI" id="CHEBI:30616"/>
    </ligand>
</feature>
<dbReference type="GO" id="GO:0003677">
    <property type="term" value="F:DNA binding"/>
    <property type="evidence" value="ECO:0007669"/>
    <property type="project" value="InterPro"/>
</dbReference>
<dbReference type="InterPro" id="IPR002543">
    <property type="entry name" value="FtsK_dom"/>
</dbReference>
<evidence type="ECO:0000256" key="3">
    <source>
        <dbReference type="PROSITE-ProRule" id="PRU00289"/>
    </source>
</evidence>
<evidence type="ECO:0000256" key="4">
    <source>
        <dbReference type="SAM" id="Phobius"/>
    </source>
</evidence>
<feature type="transmembrane region" description="Helical" evidence="4">
    <location>
        <begin position="133"/>
        <end position="166"/>
    </location>
</feature>
<keyword evidence="2 3" id="KW-0067">ATP-binding</keyword>
<gene>
    <name evidence="6" type="ORF">SAY89_11805</name>
</gene>
<keyword evidence="4" id="KW-0812">Transmembrane</keyword>
<dbReference type="PANTHER" id="PTHR22683">
    <property type="entry name" value="SPORULATION PROTEIN RELATED"/>
    <property type="match status" value="1"/>
</dbReference>
<name>A0AAF1C5N5_9CHRO</name>
<protein>
    <submittedName>
        <fullName evidence="6">FtsK/SpoIIIE domain-containing protein</fullName>
    </submittedName>
</protein>
<dbReference type="SUPFAM" id="SSF52540">
    <property type="entry name" value="P-loop containing nucleoside triphosphate hydrolases"/>
    <property type="match status" value="1"/>
</dbReference>
<dbReference type="GO" id="GO:0005524">
    <property type="term" value="F:ATP binding"/>
    <property type="evidence" value="ECO:0007669"/>
    <property type="project" value="UniProtKB-UniRule"/>
</dbReference>
<evidence type="ECO:0000259" key="5">
    <source>
        <dbReference type="PROSITE" id="PS50901"/>
    </source>
</evidence>
<keyword evidence="4" id="KW-1133">Transmembrane helix</keyword>
<dbReference type="PROSITE" id="PS50901">
    <property type="entry name" value="FTSK"/>
    <property type="match status" value="1"/>
</dbReference>
<dbReference type="InterPro" id="IPR050206">
    <property type="entry name" value="FtsK/SpoIIIE/SftA"/>
</dbReference>
<feature type="domain" description="FtsK" evidence="5">
    <location>
        <begin position="591"/>
        <end position="807"/>
    </location>
</feature>
<keyword evidence="1 3" id="KW-0547">Nucleotide-binding</keyword>
<keyword evidence="4" id="KW-0472">Membrane</keyword>
<dbReference type="RefSeq" id="WP_320001035.1">
    <property type="nucleotide sequence ID" value="NZ_CP138348.1"/>
</dbReference>
<proteinExistence type="predicted"/>
<sequence length="1200" mass="138775">MEGNHKYLHYQDLKEYYHCLKIIDDQINQLSSAKQDLFWCESKLQEAQKLVKRFSFTNQSINNLPQVNFYSKKIDRIKVENILISIKQNVEKITENYNLINDLIGKKNIKIRDLSTLSERLQKLENEYNGGAIAFILIATSIWILSISIVGELSIIIFLLLLLLIFFERSNTGFSLIGNQEKTRNLKAQIDDNKLIINNLKIQSNQLKNNIKNTENRTLEILFELNEYTKLASRIIKEKEDEFKQTFNEKSANINQIINRICISDYPDNPPRFLTLNWGDPLWIPSENDLFYWQPQINSLAPDIVRIGEIELNNNYNPLRFPALVPIRDLSKQLQGSKSGHIAFYSQDANSRQTTLLALQSVAFRMISTFPVRKFKGIFIDPVGMGDTFPFGNLHEFITSQRIYTRTDDIREQLRGLTEHIEQVIQNYLGSNYPTIEDYNLEAGAISEPYRYLFIADFPTGFDQRALEDLKSILLNGPKTGVYVILHIDKNLEKPRNFDYQTFNDFCSIIDKFTNNSQYQIYFPTVSLPFSLILDEPPANELFNKMTEAINQAIRNVKVDTVAFSKLYPDVNWYADSRKEIRTPIGLMGAKDKLEFWFGENEDGGIVSNGLLAGKPGAGKSFTLHAIILSLAMQYSPDELELYLLDFKQGVEFQIYVDAEKGENRNSREELDETRALPHAKVISIESDREFGLSVLEYVNQQIEERSKLFKSAGNFEKIYEYRNATGNKLPRILVLIDEFQYMFQESDQIAQRLNVVMENIVRQGRAFGIHLLIASQSPNVSNMNRKIYDFLDLRMALQMPQNTAGYVLNEGNTDAIDLLDRPGKMIYNRNFGNKNYNDIGQVADISAEERNKALTHIQNVAKERQYQRPEPLVLFYGSKPTQLKDNRQLVQLMKMNQWLSLRELNKQVIKDPDWIVPESPGVFWLGEPMRIGNHTQGIFRRRPRSNLLLVGNSEETIFGIISGILISLIHCYQPQKAKFNIIDLSIEDEDNYWTEMTVNFRDIFNEFFPVQIAKKYGDKEQQIIKAETLLKETFEEFERRLKLRDENPELNPDELGESLFFIYAIGGINKASNLRPVMGRREEEPSEDAQKILELISKGSELGIHTILWLEDMKGFAKLSSNNRQWLGNFDLRVGLTMSGDNSRLLLGESFAEKLPRLRAYFKDDSLSIDLDKFKPYAVPSKTEMLEYATNFKKRKSSQ</sequence>
<evidence type="ECO:0000313" key="6">
    <source>
        <dbReference type="EMBL" id="WPF87489.1"/>
    </source>
</evidence>